<proteinExistence type="predicted"/>
<dbReference type="Proteomes" id="UP000050833">
    <property type="component" value="Unassembled WGS sequence"/>
</dbReference>
<evidence type="ECO:0000313" key="1">
    <source>
        <dbReference type="EMBL" id="KQC86046.1"/>
    </source>
</evidence>
<comment type="caution">
    <text evidence="1">The sequence shown here is derived from an EMBL/GenBank/DDBJ whole genome shotgun (WGS) entry which is preliminary data.</text>
</comment>
<evidence type="ECO:0008006" key="3">
    <source>
        <dbReference type="Google" id="ProtNLM"/>
    </source>
</evidence>
<accession>A0AAW3JUX4</accession>
<protein>
    <recommendedName>
        <fullName evidence="3">Lipoprotein</fullName>
    </recommendedName>
</protein>
<dbReference type="EMBL" id="LLKB01000001">
    <property type="protein sequence ID" value="KQC86046.1"/>
    <property type="molecule type" value="Genomic_DNA"/>
</dbReference>
<gene>
    <name evidence="1" type="ORF">APZ18_02305</name>
</gene>
<sequence length="139" mass="16431">MKKFVSLMLIFALLLSKAPCETASAKTKLLCKDKRIEVYYKQTKKGKIYFTYKNKSKLDIRVDVRFIKINGKSYYSDYEGKVVVAKESRVVKLELYDEDEEEVKYKFKKGKLSGQFEYFSEDDDISYHAKLNFKNKNIK</sequence>
<reference evidence="1 2" key="1">
    <citation type="submission" date="2015-10" db="EMBL/GenBank/DDBJ databases">
        <title>Butyribacter intestini gen. nov., sp. nov., a butyric acid-producing bacterium of the family Lachnospiraceae isolated from the human faeces.</title>
        <authorList>
            <person name="Zou Y."/>
            <person name="Xue W."/>
            <person name="Luo G."/>
            <person name="Lv M."/>
        </authorList>
    </citation>
    <scope>NUCLEOTIDE SEQUENCE [LARGE SCALE GENOMIC DNA]</scope>
    <source>
        <strain evidence="1 2">TF01-11</strain>
    </source>
</reference>
<keyword evidence="2" id="KW-1185">Reference proteome</keyword>
<organism evidence="1 2">
    <name type="scientific">Butyribacter intestini</name>
    <dbReference type="NCBI Taxonomy" id="1703332"/>
    <lineage>
        <taxon>Bacteria</taxon>
        <taxon>Bacillati</taxon>
        <taxon>Bacillota</taxon>
        <taxon>Clostridia</taxon>
        <taxon>Lachnospirales</taxon>
        <taxon>Lachnospiraceae</taxon>
        <taxon>Butyribacter</taxon>
    </lineage>
</organism>
<name>A0AAW3JUX4_9FIRM</name>
<evidence type="ECO:0000313" key="2">
    <source>
        <dbReference type="Proteomes" id="UP000050833"/>
    </source>
</evidence>
<dbReference type="AlphaFoldDB" id="A0AAW3JUX4"/>
<dbReference type="RefSeq" id="WP_055941234.1">
    <property type="nucleotide sequence ID" value="NZ_JAQDDZ010000003.1"/>
</dbReference>